<evidence type="ECO:0000256" key="1">
    <source>
        <dbReference type="SAM" id="SignalP"/>
    </source>
</evidence>
<dbReference type="InterPro" id="IPR029052">
    <property type="entry name" value="Metallo-depent_PP-like"/>
</dbReference>
<dbReference type="SUPFAM" id="SSF56300">
    <property type="entry name" value="Metallo-dependent phosphatases"/>
    <property type="match status" value="1"/>
</dbReference>
<gene>
    <name evidence="3" type="ORF">P0Y53_15160</name>
</gene>
<evidence type="ECO:0000259" key="2">
    <source>
        <dbReference type="Pfam" id="PF00149"/>
    </source>
</evidence>
<dbReference type="Gene3D" id="3.60.21.10">
    <property type="match status" value="1"/>
</dbReference>
<keyword evidence="1" id="KW-0732">Signal</keyword>
<feature type="domain" description="Calcineurin-like phosphoesterase" evidence="2">
    <location>
        <begin position="25"/>
        <end position="235"/>
    </location>
</feature>
<protein>
    <submittedName>
        <fullName evidence="3">Metallophosphoesterase</fullName>
    </submittedName>
</protein>
<evidence type="ECO:0000313" key="3">
    <source>
        <dbReference type="EMBL" id="WEK33830.1"/>
    </source>
</evidence>
<dbReference type="PANTHER" id="PTHR43143:SF1">
    <property type="entry name" value="SERINE_THREONINE-PROTEIN PHOSPHATASE CPPED1"/>
    <property type="match status" value="1"/>
</dbReference>
<dbReference type="EMBL" id="CP119311">
    <property type="protein sequence ID" value="WEK33830.1"/>
    <property type="molecule type" value="Genomic_DNA"/>
</dbReference>
<proteinExistence type="predicted"/>
<accession>A0AAJ6BDN8</accession>
<dbReference type="GO" id="GO:0016787">
    <property type="term" value="F:hydrolase activity"/>
    <property type="evidence" value="ECO:0007669"/>
    <property type="project" value="InterPro"/>
</dbReference>
<dbReference type="PANTHER" id="PTHR43143">
    <property type="entry name" value="METALLOPHOSPHOESTERASE, CALCINEURIN SUPERFAMILY"/>
    <property type="match status" value="1"/>
</dbReference>
<dbReference type="Proteomes" id="UP001220610">
    <property type="component" value="Chromosome"/>
</dbReference>
<dbReference type="AlphaFoldDB" id="A0AAJ6BDN8"/>
<organism evidence="3 4">
    <name type="scientific">Candidatus Pseudobacter hemicellulosilyticus</name>
    <dbReference type="NCBI Taxonomy" id="3121375"/>
    <lineage>
        <taxon>Bacteria</taxon>
        <taxon>Pseudomonadati</taxon>
        <taxon>Bacteroidota</taxon>
        <taxon>Chitinophagia</taxon>
        <taxon>Chitinophagales</taxon>
        <taxon>Chitinophagaceae</taxon>
        <taxon>Pseudobacter</taxon>
    </lineage>
</organism>
<dbReference type="InterPro" id="IPR051918">
    <property type="entry name" value="STPP_CPPED1"/>
</dbReference>
<feature type="signal peptide" evidence="1">
    <location>
        <begin position="1"/>
        <end position="20"/>
    </location>
</feature>
<sequence>MKRIFLFVIVWLTAMTAALAQNKFSFVFMSDVHYTQKFNAPKGFQLLVDTLNRLNPDLVLLGGDIVYDALRVTEQEVVGNTNAYLKAAAQIKAPIHYAVGNHEVFELYQKAADTSGALFGKRYYEQFFGKRYYSFDHKGWHFMVLDNIYVTPERSYMGKVDSVQLDWIKADLKTVSDSTPIVIMAHVPLITTLSQWYGGGTNPNEDKVAAVDSHKILRLFGDKKLRLILQGHLHYFEALNVLNKTLVITAPAVSGNWWRGKKHGIEEGFIQLNVDGDRIDYNYIDFGWDPPTKKGAE</sequence>
<evidence type="ECO:0000313" key="4">
    <source>
        <dbReference type="Proteomes" id="UP001220610"/>
    </source>
</evidence>
<dbReference type="InterPro" id="IPR004843">
    <property type="entry name" value="Calcineurin-like_PHP"/>
</dbReference>
<feature type="chain" id="PRO_5042508195" evidence="1">
    <location>
        <begin position="21"/>
        <end position="297"/>
    </location>
</feature>
<dbReference type="Pfam" id="PF00149">
    <property type="entry name" value="Metallophos"/>
    <property type="match status" value="1"/>
</dbReference>
<name>A0AAJ6BDN8_9BACT</name>
<reference evidence="3" key="1">
    <citation type="submission" date="2023-03" db="EMBL/GenBank/DDBJ databases">
        <title>Andean soil-derived lignocellulolytic bacterial consortium as a source of novel taxa and putative plastic-active enzymes.</title>
        <authorList>
            <person name="Diaz-Garcia L."/>
            <person name="Chuvochina M."/>
            <person name="Feuerriegel G."/>
            <person name="Bunk B."/>
            <person name="Sproer C."/>
            <person name="Streit W.R."/>
            <person name="Rodriguez L.M."/>
            <person name="Overmann J."/>
            <person name="Jimenez D.J."/>
        </authorList>
    </citation>
    <scope>NUCLEOTIDE SEQUENCE</scope>
    <source>
        <strain evidence="3">MAG 7</strain>
    </source>
</reference>